<dbReference type="Gene3D" id="1.10.10.10">
    <property type="entry name" value="Winged helix-like DNA-binding domain superfamily/Winged helix DNA-binding domain"/>
    <property type="match status" value="1"/>
</dbReference>
<dbReference type="SUPFAM" id="SSF46785">
    <property type="entry name" value="Winged helix' DNA-binding domain"/>
    <property type="match status" value="1"/>
</dbReference>
<dbReference type="SMART" id="SM00347">
    <property type="entry name" value="HTH_MARR"/>
    <property type="match status" value="1"/>
</dbReference>
<dbReference type="PROSITE" id="PS50995">
    <property type="entry name" value="HTH_MARR_2"/>
    <property type="match status" value="1"/>
</dbReference>
<proteinExistence type="predicted"/>
<feature type="domain" description="HTH marR-type" evidence="4">
    <location>
        <begin position="7"/>
        <end position="139"/>
    </location>
</feature>
<keyword evidence="6" id="KW-1185">Reference proteome</keyword>
<dbReference type="InterPro" id="IPR011991">
    <property type="entry name" value="ArsR-like_HTH"/>
</dbReference>
<dbReference type="InterPro" id="IPR036390">
    <property type="entry name" value="WH_DNA-bd_sf"/>
</dbReference>
<dbReference type="Proteomes" id="UP000199103">
    <property type="component" value="Chromosome I"/>
</dbReference>
<dbReference type="RefSeq" id="WP_091526098.1">
    <property type="nucleotide sequence ID" value="NZ_LT629772.1"/>
</dbReference>
<accession>A0A1H1V4K9</accession>
<evidence type="ECO:0000313" key="6">
    <source>
        <dbReference type="Proteomes" id="UP000199103"/>
    </source>
</evidence>
<gene>
    <name evidence="5" type="ORF">SAMN04489812_3046</name>
</gene>
<evidence type="ECO:0000313" key="5">
    <source>
        <dbReference type="EMBL" id="SDS79189.1"/>
    </source>
</evidence>
<dbReference type="STRING" id="630515.SAMN04489812_3046"/>
<dbReference type="InterPro" id="IPR036388">
    <property type="entry name" value="WH-like_DNA-bd_sf"/>
</dbReference>
<dbReference type="EMBL" id="LT629772">
    <property type="protein sequence ID" value="SDS79189.1"/>
    <property type="molecule type" value="Genomic_DNA"/>
</dbReference>
<evidence type="ECO:0000256" key="2">
    <source>
        <dbReference type="ARBA" id="ARBA00023125"/>
    </source>
</evidence>
<dbReference type="Pfam" id="PF01047">
    <property type="entry name" value="MarR"/>
    <property type="match status" value="1"/>
</dbReference>
<keyword evidence="1" id="KW-0805">Transcription regulation</keyword>
<name>A0A1H1V4K9_9ACTN</name>
<keyword evidence="2" id="KW-0238">DNA-binding</keyword>
<dbReference type="OrthoDB" id="9155413at2"/>
<evidence type="ECO:0000259" key="4">
    <source>
        <dbReference type="PROSITE" id="PS50995"/>
    </source>
</evidence>
<dbReference type="PRINTS" id="PR00598">
    <property type="entry name" value="HTHMARR"/>
</dbReference>
<keyword evidence="3" id="KW-0804">Transcription</keyword>
<dbReference type="PANTHER" id="PTHR42756">
    <property type="entry name" value="TRANSCRIPTIONAL REGULATOR, MARR"/>
    <property type="match status" value="1"/>
</dbReference>
<dbReference type="AlphaFoldDB" id="A0A1H1V4K9"/>
<sequence>MPGPPRQIPIGLRTTRSARVLERAFNEAMAAAGGSAPVWSILIACKSRGGWNQNELAASIGIRGATLTHHLSAMEDQQLISRRRDPDNRRVHIVELTEAGEQLFLRLRDVASDFDRRLRRGIPAADRETYERVLDTMINNVR</sequence>
<evidence type="ECO:0000256" key="1">
    <source>
        <dbReference type="ARBA" id="ARBA00023015"/>
    </source>
</evidence>
<dbReference type="GO" id="GO:0003677">
    <property type="term" value="F:DNA binding"/>
    <property type="evidence" value="ECO:0007669"/>
    <property type="project" value="UniProtKB-KW"/>
</dbReference>
<dbReference type="InterPro" id="IPR000835">
    <property type="entry name" value="HTH_MarR-typ"/>
</dbReference>
<reference evidence="5 6" key="1">
    <citation type="submission" date="2016-10" db="EMBL/GenBank/DDBJ databases">
        <authorList>
            <person name="de Groot N.N."/>
        </authorList>
    </citation>
    <scope>NUCLEOTIDE SEQUENCE [LARGE SCALE GENOMIC DNA]</scope>
    <source>
        <strain evidence="5 6">DSM 21800</strain>
    </source>
</reference>
<evidence type="ECO:0000256" key="3">
    <source>
        <dbReference type="ARBA" id="ARBA00023163"/>
    </source>
</evidence>
<dbReference type="PANTHER" id="PTHR42756:SF1">
    <property type="entry name" value="TRANSCRIPTIONAL REPRESSOR OF EMRAB OPERON"/>
    <property type="match status" value="1"/>
</dbReference>
<organism evidence="5 6">
    <name type="scientific">Microlunatus soli</name>
    <dbReference type="NCBI Taxonomy" id="630515"/>
    <lineage>
        <taxon>Bacteria</taxon>
        <taxon>Bacillati</taxon>
        <taxon>Actinomycetota</taxon>
        <taxon>Actinomycetes</taxon>
        <taxon>Propionibacteriales</taxon>
        <taxon>Propionibacteriaceae</taxon>
        <taxon>Microlunatus</taxon>
    </lineage>
</organism>
<dbReference type="CDD" id="cd00090">
    <property type="entry name" value="HTH_ARSR"/>
    <property type="match status" value="1"/>
</dbReference>
<dbReference type="GO" id="GO:0003700">
    <property type="term" value="F:DNA-binding transcription factor activity"/>
    <property type="evidence" value="ECO:0007669"/>
    <property type="project" value="InterPro"/>
</dbReference>
<protein>
    <submittedName>
        <fullName evidence="5">Transcriptional regulator</fullName>
    </submittedName>
</protein>